<keyword evidence="3" id="KW-1185">Reference proteome</keyword>
<accession>A0A2A5QPC7</accession>
<proteinExistence type="predicted"/>
<evidence type="ECO:0000313" key="2">
    <source>
        <dbReference type="EMBL" id="PCR88674.1"/>
    </source>
</evidence>
<dbReference type="AlphaFoldDB" id="A0A2A5QPC7"/>
<dbReference type="RefSeq" id="WP_097382141.1">
    <property type="nucleotide sequence ID" value="NZ_NXNI01000003.1"/>
</dbReference>
<reference evidence="2 3" key="1">
    <citation type="submission" date="2017-09" db="EMBL/GenBank/DDBJ databases">
        <title>Genome sequences of Natrinema ejinorence JCM 13890T.</title>
        <authorList>
            <person name="Roh S.W."/>
            <person name="Kim Y.B."/>
            <person name="Kim J.Y."/>
        </authorList>
    </citation>
    <scope>NUCLEOTIDE SEQUENCE [LARGE SCALE GENOMIC DNA]</scope>
    <source>
        <strain evidence="2 3">JCM 13890</strain>
    </source>
</reference>
<organism evidence="2 3">
    <name type="scientific">Natrinema ejinorense</name>
    <dbReference type="NCBI Taxonomy" id="373386"/>
    <lineage>
        <taxon>Archaea</taxon>
        <taxon>Methanobacteriati</taxon>
        <taxon>Methanobacteriota</taxon>
        <taxon>Stenosarchaea group</taxon>
        <taxon>Halobacteria</taxon>
        <taxon>Halobacteriales</taxon>
        <taxon>Natrialbaceae</taxon>
        <taxon>Natrinema</taxon>
    </lineage>
</organism>
<dbReference type="OrthoDB" id="350822at2157"/>
<evidence type="ECO:0000256" key="1">
    <source>
        <dbReference type="SAM" id="Phobius"/>
    </source>
</evidence>
<comment type="caution">
    <text evidence="2">The sequence shown here is derived from an EMBL/GenBank/DDBJ whole genome shotgun (WGS) entry which is preliminary data.</text>
</comment>
<protein>
    <submittedName>
        <fullName evidence="2">Uncharacterized protein</fullName>
    </submittedName>
</protein>
<keyword evidence="1" id="KW-0812">Transmembrane</keyword>
<sequence>MTGEREDAIERYERTIDHQIALLDGIDDKAQKVVQYTGAVLGLVLTAISIIPRVEGITFGDIPLASQTTLILGIFALLGAIALGMITYLSSVIEYGLGGEFGHSVAAGDIESPVYEEVILNSYSTTVENNREVINTNAIRFRWTLEALITGIALLVLSGLYFLFQVPLLHAVGVAILYSLLLGRLLLYIHREEFLVLDRE</sequence>
<feature type="transmembrane region" description="Helical" evidence="1">
    <location>
        <begin position="33"/>
        <end position="51"/>
    </location>
</feature>
<name>A0A2A5QPC7_9EURY</name>
<evidence type="ECO:0000313" key="3">
    <source>
        <dbReference type="Proteomes" id="UP000219689"/>
    </source>
</evidence>
<dbReference type="Proteomes" id="UP000219689">
    <property type="component" value="Unassembled WGS sequence"/>
</dbReference>
<feature type="transmembrane region" description="Helical" evidence="1">
    <location>
        <begin position="170"/>
        <end position="189"/>
    </location>
</feature>
<dbReference type="EMBL" id="NXNI01000003">
    <property type="protein sequence ID" value="PCR88674.1"/>
    <property type="molecule type" value="Genomic_DNA"/>
</dbReference>
<keyword evidence="1" id="KW-1133">Transmembrane helix</keyword>
<feature type="transmembrane region" description="Helical" evidence="1">
    <location>
        <begin position="143"/>
        <end position="164"/>
    </location>
</feature>
<feature type="transmembrane region" description="Helical" evidence="1">
    <location>
        <begin position="71"/>
        <end position="89"/>
    </location>
</feature>
<gene>
    <name evidence="2" type="ORF">CP557_21840</name>
</gene>
<keyword evidence="1" id="KW-0472">Membrane</keyword>